<evidence type="ECO:0000313" key="1">
    <source>
        <dbReference type="EMBL" id="OGZ10965.1"/>
    </source>
</evidence>
<proteinExistence type="predicted"/>
<comment type="caution">
    <text evidence="1">The sequence shown here is derived from an EMBL/GenBank/DDBJ whole genome shotgun (WGS) entry which is preliminary data.</text>
</comment>
<dbReference type="InterPro" id="IPR036583">
    <property type="entry name" value="23S_rRNA_IVS_sf"/>
</dbReference>
<dbReference type="InterPro" id="IPR055360">
    <property type="entry name" value="bAvd"/>
</dbReference>
<dbReference type="Gene3D" id="1.20.1440.60">
    <property type="entry name" value="23S rRNA-intervening sequence"/>
    <property type="match status" value="1"/>
</dbReference>
<organism evidence="1 2">
    <name type="scientific">Candidatus Lloydbacteria bacterium RIFCSPHIGHO2_02_FULL_54_17</name>
    <dbReference type="NCBI Taxonomy" id="1798664"/>
    <lineage>
        <taxon>Bacteria</taxon>
        <taxon>Candidatus Lloydiibacteriota</taxon>
    </lineage>
</organism>
<evidence type="ECO:0008006" key="3">
    <source>
        <dbReference type="Google" id="ProtNLM"/>
    </source>
</evidence>
<dbReference type="EMBL" id="MHLO01000042">
    <property type="protein sequence ID" value="OGZ10965.1"/>
    <property type="molecule type" value="Genomic_DNA"/>
</dbReference>
<gene>
    <name evidence="1" type="ORF">A3C93_04080</name>
</gene>
<dbReference type="Proteomes" id="UP000178636">
    <property type="component" value="Unassembled WGS sequence"/>
</dbReference>
<protein>
    <recommendedName>
        <fullName evidence="3">Four helix bundle protein</fullName>
    </recommendedName>
</protein>
<accession>A0A1G2DBG6</accession>
<dbReference type="AlphaFoldDB" id="A0A1G2DBG6"/>
<reference evidence="1 2" key="1">
    <citation type="journal article" date="2016" name="Nat. Commun.">
        <title>Thousands of microbial genomes shed light on interconnected biogeochemical processes in an aquifer system.</title>
        <authorList>
            <person name="Anantharaman K."/>
            <person name="Brown C.T."/>
            <person name="Hug L.A."/>
            <person name="Sharon I."/>
            <person name="Castelle C.J."/>
            <person name="Probst A.J."/>
            <person name="Thomas B.C."/>
            <person name="Singh A."/>
            <person name="Wilkins M.J."/>
            <person name="Karaoz U."/>
            <person name="Brodie E.L."/>
            <person name="Williams K.H."/>
            <person name="Hubbard S.S."/>
            <person name="Banfield J.F."/>
        </authorList>
    </citation>
    <scope>NUCLEOTIDE SEQUENCE [LARGE SCALE GENOMIC DNA]</scope>
</reference>
<evidence type="ECO:0000313" key="2">
    <source>
        <dbReference type="Proteomes" id="UP000178636"/>
    </source>
</evidence>
<sequence length="77" mass="8970">MGDIIRAAFAPKVQKLPTLERVRISLEVIKHLVRTEHELRIIDEKTYLRIAELIVETSKMTNSWIRYLMGNARPPAQ</sequence>
<dbReference type="CDD" id="cd16376">
    <property type="entry name" value="Avd_like"/>
    <property type="match status" value="1"/>
</dbReference>
<name>A0A1G2DBG6_9BACT</name>